<evidence type="ECO:0000313" key="3">
    <source>
        <dbReference type="Proteomes" id="UP000322080"/>
    </source>
</evidence>
<dbReference type="RefSeq" id="WP_148376941.1">
    <property type="nucleotide sequence ID" value="NZ_VSIY01000004.1"/>
</dbReference>
<reference evidence="2 3" key="1">
    <citation type="submission" date="2019-08" db="EMBL/GenBank/DDBJ databases">
        <title>Identification of a novel species of the genus Boseongicola.</title>
        <authorList>
            <person name="Zhang X.-Q."/>
        </authorList>
    </citation>
    <scope>NUCLEOTIDE SEQUENCE [LARGE SCALE GENOMIC DNA]</scope>
    <source>
        <strain evidence="2 3">HY14</strain>
    </source>
</reference>
<dbReference type="EMBL" id="VSIY01000004">
    <property type="protein sequence ID" value="TYB82179.1"/>
    <property type="molecule type" value="Genomic_DNA"/>
</dbReference>
<name>A0A5D0RM41_9RHOB</name>
<dbReference type="Proteomes" id="UP000322080">
    <property type="component" value="Unassembled WGS sequence"/>
</dbReference>
<keyword evidence="3" id="KW-1185">Reference proteome</keyword>
<dbReference type="AlphaFoldDB" id="A0A5D0RM41"/>
<keyword evidence="1" id="KW-0812">Transmembrane</keyword>
<comment type="caution">
    <text evidence="2">The sequence shown here is derived from an EMBL/GenBank/DDBJ whole genome shotgun (WGS) entry which is preliminary data.</text>
</comment>
<organism evidence="2 3">
    <name type="scientific">Maritimibacter fusiformis</name>
    <dbReference type="NCBI Taxonomy" id="2603819"/>
    <lineage>
        <taxon>Bacteria</taxon>
        <taxon>Pseudomonadati</taxon>
        <taxon>Pseudomonadota</taxon>
        <taxon>Alphaproteobacteria</taxon>
        <taxon>Rhodobacterales</taxon>
        <taxon>Roseobacteraceae</taxon>
        <taxon>Maritimibacter</taxon>
    </lineage>
</organism>
<feature type="transmembrane region" description="Helical" evidence="1">
    <location>
        <begin position="61"/>
        <end position="84"/>
    </location>
</feature>
<evidence type="ECO:0000256" key="1">
    <source>
        <dbReference type="SAM" id="Phobius"/>
    </source>
</evidence>
<proteinExistence type="predicted"/>
<evidence type="ECO:0000313" key="2">
    <source>
        <dbReference type="EMBL" id="TYB82179.1"/>
    </source>
</evidence>
<keyword evidence="1" id="KW-1133">Transmembrane helix</keyword>
<feature type="transmembrane region" description="Helical" evidence="1">
    <location>
        <begin position="90"/>
        <end position="112"/>
    </location>
</feature>
<accession>A0A5D0RM41</accession>
<keyword evidence="1" id="KW-0472">Membrane</keyword>
<sequence>MIGRYSRTGLALLSAALYGGVLLAGIATHPLRVLPVFAALFLLHVAATRKPDLATGAGWAGLAFMAAVQVVLVALCYGLGLLVARVVGVVALPIWLPLAITGAAAFYGAWAFRDAAEMEVFLDSALKDIAVMGADQPAPEADPWPDPDPKAAAALDRALEALYAVERIDVGLVDPIVQRLEAEVKATAFDPFYDAAGGVGEAGAVIDFALLRYVASPAIQAELITRGEAGLTPTLLLNAPHPSVRFEARARVIDLVDAQAPRDQLPDPVWLDELEATFPGEGYAKLKDLSESVAQDR</sequence>
<protein>
    <submittedName>
        <fullName evidence="2">Uncharacterized protein</fullName>
    </submittedName>
</protein>
<gene>
    <name evidence="2" type="ORF">FVF75_05465</name>
</gene>